<evidence type="ECO:0000259" key="1">
    <source>
        <dbReference type="PROSITE" id="PS51186"/>
    </source>
</evidence>
<dbReference type="EMBL" id="FOBO01000003">
    <property type="protein sequence ID" value="SEM27739.1"/>
    <property type="molecule type" value="Genomic_DNA"/>
</dbReference>
<feature type="domain" description="N-acetyltransferase" evidence="1">
    <location>
        <begin position="1"/>
        <end position="148"/>
    </location>
</feature>
<proteinExistence type="predicted"/>
<dbReference type="AlphaFoldDB" id="A0A1H7X3P8"/>
<gene>
    <name evidence="2" type="ORF">SAMN04488077_103242</name>
</gene>
<accession>A0A1H7X3P8</accession>
<reference evidence="2 3" key="1">
    <citation type="submission" date="2016-10" db="EMBL/GenBank/DDBJ databases">
        <authorList>
            <person name="de Groot N.N."/>
        </authorList>
    </citation>
    <scope>NUCLEOTIDE SEQUENCE [LARGE SCALE GENOMIC DNA]</scope>
    <source>
        <strain evidence="2 3">DSM 11457</strain>
    </source>
</reference>
<keyword evidence="2" id="KW-0808">Transferase</keyword>
<dbReference type="InterPro" id="IPR016181">
    <property type="entry name" value="Acyl_CoA_acyltransferase"/>
</dbReference>
<dbReference type="PROSITE" id="PS51186">
    <property type="entry name" value="GNAT"/>
    <property type="match status" value="1"/>
</dbReference>
<protein>
    <submittedName>
        <fullName evidence="2">Acetyltransferase (GNAT) domain-containing protein</fullName>
    </submittedName>
</protein>
<name>A0A1H7X3P8_9RHOB</name>
<dbReference type="RefSeq" id="WP_074785163.1">
    <property type="nucleotide sequence ID" value="NZ_FOBO01000003.1"/>
</dbReference>
<evidence type="ECO:0000313" key="2">
    <source>
        <dbReference type="EMBL" id="SEM27739.1"/>
    </source>
</evidence>
<dbReference type="GO" id="GO:0016747">
    <property type="term" value="F:acyltransferase activity, transferring groups other than amino-acyl groups"/>
    <property type="evidence" value="ECO:0007669"/>
    <property type="project" value="InterPro"/>
</dbReference>
<sequence length="178" mass="18539">MQITSGGTGRETEIADLFKTAYTASEGAEEGASVGRLARDLMTTTDEADPTVFTADDGGLVGACIFTRLYHAGDTRLAYLLSPVAVALDRQGQGIGQQMLAEALAALRAADAEVAVTYGDPEFYGRVGFEPVTVGDVPAPYPLSQPEGGLAQSLTDQPLAPLKGRVTCAPALSDPAFW</sequence>
<dbReference type="Pfam" id="PF13527">
    <property type="entry name" value="Acetyltransf_9"/>
    <property type="match status" value="1"/>
</dbReference>
<dbReference type="Proteomes" id="UP000182160">
    <property type="component" value="Unassembled WGS sequence"/>
</dbReference>
<dbReference type="CDD" id="cd04301">
    <property type="entry name" value="NAT_SF"/>
    <property type="match status" value="1"/>
</dbReference>
<organism evidence="2 3">
    <name type="scientific">Roseovarius tolerans</name>
    <dbReference type="NCBI Taxonomy" id="74031"/>
    <lineage>
        <taxon>Bacteria</taxon>
        <taxon>Pseudomonadati</taxon>
        <taxon>Pseudomonadota</taxon>
        <taxon>Alphaproteobacteria</taxon>
        <taxon>Rhodobacterales</taxon>
        <taxon>Roseobacteraceae</taxon>
        <taxon>Roseovarius</taxon>
    </lineage>
</organism>
<evidence type="ECO:0000313" key="3">
    <source>
        <dbReference type="Proteomes" id="UP000182160"/>
    </source>
</evidence>
<dbReference type="Gene3D" id="3.40.630.30">
    <property type="match status" value="1"/>
</dbReference>
<dbReference type="SUPFAM" id="SSF55729">
    <property type="entry name" value="Acyl-CoA N-acyltransferases (Nat)"/>
    <property type="match status" value="1"/>
</dbReference>
<dbReference type="InterPro" id="IPR000182">
    <property type="entry name" value="GNAT_dom"/>
</dbReference>